<reference evidence="1 2" key="1">
    <citation type="journal article" date="2016" name="Int. J. Syst. Evol. Microbiol.">
        <title>Descriptions of Anaerotaenia torta gen. nov., sp. nov. and Anaerocolumna cellulosilytica gen. nov., sp. nov. isolated from a methanogenic reactor of cattle waste.</title>
        <authorList>
            <person name="Uek A."/>
            <person name="Ohtaki Y."/>
            <person name="Kaku N."/>
            <person name="Ueki K."/>
        </authorList>
    </citation>
    <scope>NUCLEOTIDE SEQUENCE [LARGE SCALE GENOMIC DNA]</scope>
    <source>
        <strain evidence="1 2">SN021</strain>
    </source>
</reference>
<dbReference type="RefSeq" id="WP_184091794.1">
    <property type="nucleotide sequence ID" value="NZ_AP023367.1"/>
</dbReference>
<evidence type="ECO:0000313" key="2">
    <source>
        <dbReference type="Proteomes" id="UP000515561"/>
    </source>
</evidence>
<name>A0A6S6QZI7_9FIRM</name>
<dbReference type="AlphaFoldDB" id="A0A6S6QZI7"/>
<organism evidence="1 2">
    <name type="scientific">Anaerocolumna cellulosilytica</name>
    <dbReference type="NCBI Taxonomy" id="433286"/>
    <lineage>
        <taxon>Bacteria</taxon>
        <taxon>Bacillati</taxon>
        <taxon>Bacillota</taxon>
        <taxon>Clostridia</taxon>
        <taxon>Lachnospirales</taxon>
        <taxon>Lachnospiraceae</taxon>
        <taxon>Anaerocolumna</taxon>
    </lineage>
</organism>
<dbReference type="Proteomes" id="UP000515561">
    <property type="component" value="Chromosome"/>
</dbReference>
<proteinExistence type="predicted"/>
<dbReference type="KEGG" id="acel:acsn021_36430"/>
<gene>
    <name evidence="1" type="ORF">acsn021_36430</name>
</gene>
<sequence>MEDTRYRITTCLIHSGLYLVGIILPWLYFFELLPLSYRGLTVAWEAVLYTVWGIVLLLLIMQARKDVRRFKETEAEYVNRRMWKVTFVIQMFLMAFTLGYLILVLLLIGVSYLL</sequence>
<evidence type="ECO:0000313" key="1">
    <source>
        <dbReference type="EMBL" id="BCJ96074.1"/>
    </source>
</evidence>
<protein>
    <submittedName>
        <fullName evidence="1">Uncharacterized protein</fullName>
    </submittedName>
</protein>
<accession>A0A6S6QZI7</accession>
<keyword evidence="2" id="KW-1185">Reference proteome</keyword>
<dbReference type="EMBL" id="AP023367">
    <property type="protein sequence ID" value="BCJ96074.1"/>
    <property type="molecule type" value="Genomic_DNA"/>
</dbReference>